<feature type="region of interest" description="Disordered" evidence="1">
    <location>
        <begin position="1"/>
        <end position="25"/>
    </location>
</feature>
<accession>A0A4Q2D254</accession>
<feature type="transmembrane region" description="Helical" evidence="2">
    <location>
        <begin position="164"/>
        <end position="183"/>
    </location>
</feature>
<proteinExistence type="predicted"/>
<evidence type="ECO:0000256" key="2">
    <source>
        <dbReference type="SAM" id="Phobius"/>
    </source>
</evidence>
<sequence length="243" mass="26758">MALPSQQDHAYSKLDASTDDYGGHEALNMPEKEAMLSKDPRDDISRSRIKRGRKRSKFLSIRYIVPLLTLSIQTILLSFLWIFFAVTSRTPVPLPDPIARAVKVNAQPVLMVVSLFATVISIVSSFLFTRSIRYSLSRFLSGPLPISFFNFGAAVKVSRKKPVIAFRSLAWTFSSIILVMSTASQTASWTTLLTPKDIPVTASLEGFELDISSEAFGRLMLANRDVVTPGTQTISLVAVISGV</sequence>
<evidence type="ECO:0000313" key="4">
    <source>
        <dbReference type="Proteomes" id="UP000290288"/>
    </source>
</evidence>
<dbReference type="EMBL" id="SDEE01001049">
    <property type="protein sequence ID" value="RXW12999.1"/>
    <property type="molecule type" value="Genomic_DNA"/>
</dbReference>
<keyword evidence="4" id="KW-1185">Reference proteome</keyword>
<dbReference type="STRING" id="2316362.A0A4Q2D254"/>
<organism evidence="3 4">
    <name type="scientific">Candolleomyces aberdarensis</name>
    <dbReference type="NCBI Taxonomy" id="2316362"/>
    <lineage>
        <taxon>Eukaryota</taxon>
        <taxon>Fungi</taxon>
        <taxon>Dikarya</taxon>
        <taxon>Basidiomycota</taxon>
        <taxon>Agaricomycotina</taxon>
        <taxon>Agaricomycetes</taxon>
        <taxon>Agaricomycetidae</taxon>
        <taxon>Agaricales</taxon>
        <taxon>Agaricineae</taxon>
        <taxon>Psathyrellaceae</taxon>
        <taxon>Candolleomyces</taxon>
    </lineage>
</organism>
<gene>
    <name evidence="3" type="ORF">EST38_g12855</name>
</gene>
<evidence type="ECO:0000313" key="3">
    <source>
        <dbReference type="EMBL" id="RXW12999.1"/>
    </source>
</evidence>
<dbReference type="OrthoDB" id="3351168at2759"/>
<name>A0A4Q2D254_9AGAR</name>
<evidence type="ECO:0000256" key="1">
    <source>
        <dbReference type="SAM" id="MobiDB-lite"/>
    </source>
</evidence>
<dbReference type="Proteomes" id="UP000290288">
    <property type="component" value="Unassembled WGS sequence"/>
</dbReference>
<protein>
    <submittedName>
        <fullName evidence="3">Uncharacterized protein</fullName>
    </submittedName>
</protein>
<feature type="transmembrane region" description="Helical" evidence="2">
    <location>
        <begin position="63"/>
        <end position="86"/>
    </location>
</feature>
<feature type="transmembrane region" description="Helical" evidence="2">
    <location>
        <begin position="106"/>
        <end position="128"/>
    </location>
</feature>
<keyword evidence="2" id="KW-0472">Membrane</keyword>
<dbReference type="AlphaFoldDB" id="A0A4Q2D254"/>
<keyword evidence="2" id="KW-0812">Transmembrane</keyword>
<reference evidence="3 4" key="1">
    <citation type="submission" date="2019-01" db="EMBL/GenBank/DDBJ databases">
        <title>Draft genome sequence of Psathyrella aberdarensis IHI B618.</title>
        <authorList>
            <person name="Buettner E."/>
            <person name="Kellner H."/>
        </authorList>
    </citation>
    <scope>NUCLEOTIDE SEQUENCE [LARGE SCALE GENOMIC DNA]</scope>
    <source>
        <strain evidence="3 4">IHI B618</strain>
    </source>
</reference>
<keyword evidence="2" id="KW-1133">Transmembrane helix</keyword>
<comment type="caution">
    <text evidence="3">The sequence shown here is derived from an EMBL/GenBank/DDBJ whole genome shotgun (WGS) entry which is preliminary data.</text>
</comment>